<evidence type="ECO:0000313" key="3">
    <source>
        <dbReference type="Proteomes" id="UP000461880"/>
    </source>
</evidence>
<feature type="transmembrane region" description="Helical" evidence="1">
    <location>
        <begin position="218"/>
        <end position="239"/>
    </location>
</feature>
<proteinExistence type="predicted"/>
<organism evidence="2 3">
    <name type="scientific">Stecheria intestinalis</name>
    <dbReference type="NCBI Taxonomy" id="2606630"/>
    <lineage>
        <taxon>Bacteria</taxon>
        <taxon>Bacillati</taxon>
        <taxon>Bacillota</taxon>
        <taxon>Erysipelotrichia</taxon>
        <taxon>Erysipelotrichales</taxon>
        <taxon>Erysipelotrichaceae</taxon>
        <taxon>Stecheria</taxon>
    </lineage>
</organism>
<sequence>MLGKLLKYDFRSIGRILFPVYGAMLVAAILLGLSSRNTNVSLTIAIIYSVLLIAAMVMTVVLVIQRFYQNLLGSQGYLMFTIPVSTGTHIFAKVLTALIWGLIGVLVVVLSGVLIVVFDPSLGGFQGIGEMMNAMFQVHLNPEDQKTLLFSIVLGILTVTALVTRIYASISVGHLWSGHRLLGAYLAYIGFQILVFWLISEIGLSLVPDSILNEQAMLAELLVPLLQIVLYGAITWLILDRRLNLE</sequence>
<feature type="transmembrane region" description="Helical" evidence="1">
    <location>
        <begin position="148"/>
        <end position="170"/>
    </location>
</feature>
<dbReference type="EMBL" id="VUMN01000006">
    <property type="protein sequence ID" value="MSS58042.1"/>
    <property type="molecule type" value="Genomic_DNA"/>
</dbReference>
<evidence type="ECO:0000313" key="2">
    <source>
        <dbReference type="EMBL" id="MSS58042.1"/>
    </source>
</evidence>
<keyword evidence="1" id="KW-0812">Transmembrane</keyword>
<evidence type="ECO:0000256" key="1">
    <source>
        <dbReference type="SAM" id="Phobius"/>
    </source>
</evidence>
<keyword evidence="1" id="KW-0472">Membrane</keyword>
<protein>
    <submittedName>
        <fullName evidence="2">Uncharacterized protein</fullName>
    </submittedName>
</protein>
<feature type="transmembrane region" description="Helical" evidence="1">
    <location>
        <begin position="98"/>
        <end position="118"/>
    </location>
</feature>
<name>A0A7X2NR70_9FIRM</name>
<keyword evidence="1" id="KW-1133">Transmembrane helix</keyword>
<feature type="transmembrane region" description="Helical" evidence="1">
    <location>
        <begin position="182"/>
        <end position="206"/>
    </location>
</feature>
<gene>
    <name evidence="2" type="ORF">FYJ51_03900</name>
</gene>
<reference evidence="2 3" key="1">
    <citation type="submission" date="2019-08" db="EMBL/GenBank/DDBJ databases">
        <title>In-depth cultivation of the pig gut microbiome towards novel bacterial diversity and tailored functional studies.</title>
        <authorList>
            <person name="Wylensek D."/>
            <person name="Hitch T.C.A."/>
            <person name="Clavel T."/>
        </authorList>
    </citation>
    <scope>NUCLEOTIDE SEQUENCE [LARGE SCALE GENOMIC DNA]</scope>
    <source>
        <strain evidence="2 3">Oil+RF-744-GAM-WT-6</strain>
    </source>
</reference>
<comment type="caution">
    <text evidence="2">The sequence shown here is derived from an EMBL/GenBank/DDBJ whole genome shotgun (WGS) entry which is preliminary data.</text>
</comment>
<dbReference type="RefSeq" id="WP_154503448.1">
    <property type="nucleotide sequence ID" value="NZ_VUMN01000006.1"/>
</dbReference>
<feature type="transmembrane region" description="Helical" evidence="1">
    <location>
        <begin position="40"/>
        <end position="64"/>
    </location>
</feature>
<dbReference type="AlphaFoldDB" id="A0A7X2NR70"/>
<dbReference type="Proteomes" id="UP000461880">
    <property type="component" value="Unassembled WGS sequence"/>
</dbReference>
<keyword evidence="3" id="KW-1185">Reference proteome</keyword>
<accession>A0A7X2NR70</accession>
<feature type="transmembrane region" description="Helical" evidence="1">
    <location>
        <begin position="12"/>
        <end position="34"/>
    </location>
</feature>